<dbReference type="SUPFAM" id="SSF56645">
    <property type="entry name" value="Acyl-CoA dehydrogenase NM domain-like"/>
    <property type="match status" value="1"/>
</dbReference>
<comment type="caution">
    <text evidence="2">The sequence shown here is derived from an EMBL/GenBank/DDBJ whole genome shotgun (WGS) entry which is preliminary data.</text>
</comment>
<dbReference type="InterPro" id="IPR009100">
    <property type="entry name" value="AcylCoA_DH/oxidase_NM_dom_sf"/>
</dbReference>
<evidence type="ECO:0000259" key="1">
    <source>
        <dbReference type="Pfam" id="PF02771"/>
    </source>
</evidence>
<dbReference type="PANTHER" id="PTHR43884:SF12">
    <property type="entry name" value="ISOVALERYL-COA DEHYDROGENASE, MITOCHONDRIAL-RELATED"/>
    <property type="match status" value="1"/>
</dbReference>
<accession>A0A4S4B8S0</accession>
<dbReference type="Gene3D" id="1.10.540.10">
    <property type="entry name" value="Acyl-CoA dehydrogenase/oxidase, N-terminal domain"/>
    <property type="match status" value="1"/>
</dbReference>
<dbReference type="Pfam" id="PF02771">
    <property type="entry name" value="Acyl-CoA_dh_N"/>
    <property type="match status" value="1"/>
</dbReference>
<name>A0A4S4B8S0_9RHOO</name>
<dbReference type="InterPro" id="IPR046373">
    <property type="entry name" value="Acyl-CoA_Oxase/DH_mid-dom_sf"/>
</dbReference>
<reference evidence="2 3" key="1">
    <citation type="submission" date="2019-04" db="EMBL/GenBank/DDBJ databases">
        <title>Azoarcus nasutitermitis sp. nov. isolated from termite nest.</title>
        <authorList>
            <person name="Lin S.-Y."/>
            <person name="Hameed A."/>
            <person name="Hsu Y.-H."/>
            <person name="Young C.-C."/>
        </authorList>
    </citation>
    <scope>NUCLEOTIDE SEQUENCE [LARGE SCALE GENOMIC DNA]</scope>
    <source>
        <strain evidence="2 3">CC-YHH838</strain>
    </source>
</reference>
<gene>
    <name evidence="2" type="ORF">E6C76_03160</name>
</gene>
<dbReference type="InterPro" id="IPR036250">
    <property type="entry name" value="AcylCo_DH-like_C"/>
</dbReference>
<sequence>MRSPLLSADTLLTQVRHLATQELVPHAADIDRHARYPAEVLRTLASVGAWRTPLARALGGAGLGHTIPIAVGDALGAACGTTALLYWLRHACIALLAEAPRATPREAWLASVLDGTLAAGCAPADLLRLPGDEAESGLRARPVQEAYRIDGRLRGVLQAAPGHLLIATAGMAGNDGAPLCFAVRGDAAGLEIHPAESPTVLAGALPAEVVFKDVRIGPAGVLAAPEDGDDLAGRLRVPLLLAQLGFIFGVTEGCLRLMRASPDTDELGSYQLDHEEILAVALSSSRAKARRLAAQADNGRAAFSDVLRLRAHAAQLVLRAANAAVLHAGPAGLTAGHGAWLRLREAAYIGTAAPSIAQLRRELSGFDRRMKQVGT</sequence>
<keyword evidence="3" id="KW-1185">Reference proteome</keyword>
<proteinExistence type="predicted"/>
<dbReference type="PANTHER" id="PTHR43884">
    <property type="entry name" value="ACYL-COA DEHYDROGENASE"/>
    <property type="match status" value="1"/>
</dbReference>
<protein>
    <submittedName>
        <fullName evidence="2">Acyl-CoA dehydrogenase</fullName>
    </submittedName>
</protein>
<dbReference type="Gene3D" id="2.40.110.10">
    <property type="entry name" value="Butyryl-CoA Dehydrogenase, subunit A, domain 2"/>
    <property type="match status" value="1"/>
</dbReference>
<dbReference type="InterPro" id="IPR013786">
    <property type="entry name" value="AcylCoA_DH/ox_N"/>
</dbReference>
<evidence type="ECO:0000313" key="2">
    <source>
        <dbReference type="EMBL" id="THF67383.1"/>
    </source>
</evidence>
<organism evidence="2 3">
    <name type="scientific">Pseudothauera nasutitermitis</name>
    <dbReference type="NCBI Taxonomy" id="2565930"/>
    <lineage>
        <taxon>Bacteria</taxon>
        <taxon>Pseudomonadati</taxon>
        <taxon>Pseudomonadota</taxon>
        <taxon>Betaproteobacteria</taxon>
        <taxon>Rhodocyclales</taxon>
        <taxon>Zoogloeaceae</taxon>
        <taxon>Pseudothauera</taxon>
    </lineage>
</organism>
<dbReference type="AlphaFoldDB" id="A0A4S4B8S0"/>
<dbReference type="GO" id="GO:0050660">
    <property type="term" value="F:flavin adenine dinucleotide binding"/>
    <property type="evidence" value="ECO:0007669"/>
    <property type="project" value="InterPro"/>
</dbReference>
<dbReference type="OrthoDB" id="2564795at2"/>
<feature type="domain" description="Acyl-CoA dehydrogenase/oxidase N-terminal" evidence="1">
    <location>
        <begin position="10"/>
        <end position="115"/>
    </location>
</feature>
<dbReference type="RefSeq" id="WP_136346792.1">
    <property type="nucleotide sequence ID" value="NZ_SSOC01000001.1"/>
</dbReference>
<dbReference type="Proteomes" id="UP000308430">
    <property type="component" value="Unassembled WGS sequence"/>
</dbReference>
<dbReference type="GO" id="GO:0003995">
    <property type="term" value="F:acyl-CoA dehydrogenase activity"/>
    <property type="evidence" value="ECO:0007669"/>
    <property type="project" value="TreeGrafter"/>
</dbReference>
<evidence type="ECO:0000313" key="3">
    <source>
        <dbReference type="Proteomes" id="UP000308430"/>
    </source>
</evidence>
<dbReference type="EMBL" id="SSOC01000001">
    <property type="protein sequence ID" value="THF67383.1"/>
    <property type="molecule type" value="Genomic_DNA"/>
</dbReference>
<dbReference type="InterPro" id="IPR037069">
    <property type="entry name" value="AcylCoA_DH/ox_N_sf"/>
</dbReference>
<dbReference type="SUPFAM" id="SSF47203">
    <property type="entry name" value="Acyl-CoA dehydrogenase C-terminal domain-like"/>
    <property type="match status" value="1"/>
</dbReference>